<evidence type="ECO:0000256" key="6">
    <source>
        <dbReference type="ARBA" id="ARBA00012483"/>
    </source>
</evidence>
<dbReference type="Gene3D" id="3.30.40.10">
    <property type="entry name" value="Zinc/RING finger domain, C3HC4 (zinc finger)"/>
    <property type="match status" value="2"/>
</dbReference>
<keyword evidence="10" id="KW-0967">Endosome</keyword>
<keyword evidence="12" id="KW-0833">Ubl conjugation pathway</keyword>
<dbReference type="PANTHER" id="PTHR46661:SF4">
    <property type="entry name" value="RING-TYPE DOMAIN-CONTAINING PROTEIN"/>
    <property type="match status" value="1"/>
</dbReference>
<evidence type="ECO:0000256" key="1">
    <source>
        <dbReference type="ARBA" id="ARBA00000900"/>
    </source>
</evidence>
<evidence type="ECO:0000256" key="12">
    <source>
        <dbReference type="ARBA" id="ARBA00022786"/>
    </source>
</evidence>
<evidence type="ECO:0000313" key="21">
    <source>
        <dbReference type="Proteomes" id="UP000236544"/>
    </source>
</evidence>
<dbReference type="GO" id="GO:0043161">
    <property type="term" value="P:proteasome-mediated ubiquitin-dependent protein catabolic process"/>
    <property type="evidence" value="ECO:0007669"/>
    <property type="project" value="TreeGrafter"/>
</dbReference>
<sequence>MALIMPAPELVNSFAQWQADNLINNCLNCQARFSFLVRKHHCRCCGAIFCANCSDNFLWYDKRKVKVVRRKDDTDGFEVPPYRTCTSCCENLTQMHLIQPRWGDKPLRIQGSSTRTLQPQSTLVLPTSSSASSVQATEFAKVSGVTESTRDLDHDSNRCPICNLDLAKLSEMESAMHVQNCIGRAELTQQHHDESSSGENPAQRNRMLVYVIPVDQDMPEQDSQEAPECPICFEEMKPGDKVGRLECLCVFHYDCIKSWFRKKSQKLKSSTGKSISKNFCPLHDAVF</sequence>
<evidence type="ECO:0000259" key="19">
    <source>
        <dbReference type="PROSITE" id="PS50178"/>
    </source>
</evidence>
<feature type="domain" description="RING-type" evidence="18">
    <location>
        <begin position="229"/>
        <end position="284"/>
    </location>
</feature>
<dbReference type="PROSITE" id="PS50178">
    <property type="entry name" value="ZF_FYVE"/>
    <property type="match status" value="1"/>
</dbReference>
<keyword evidence="16" id="KW-0449">Lipoprotein</keyword>
<dbReference type="EC" id="2.3.2.27" evidence="6"/>
<comment type="subcellular location">
    <subcellularLocation>
        <location evidence="3">Endosome</location>
    </subcellularLocation>
    <subcellularLocation>
        <location evidence="4">Lysosome</location>
    </subcellularLocation>
    <subcellularLocation>
        <location evidence="2">Membrane</location>
        <topology evidence="2">Peripheral membrane protein</topology>
    </subcellularLocation>
</comment>
<dbReference type="GO" id="GO:0008270">
    <property type="term" value="F:zinc ion binding"/>
    <property type="evidence" value="ECO:0007669"/>
    <property type="project" value="UniProtKB-KW"/>
</dbReference>
<evidence type="ECO:0000256" key="5">
    <source>
        <dbReference type="ARBA" id="ARBA00004906"/>
    </source>
</evidence>
<evidence type="ECO:0000256" key="2">
    <source>
        <dbReference type="ARBA" id="ARBA00004170"/>
    </source>
</evidence>
<evidence type="ECO:0000256" key="9">
    <source>
        <dbReference type="ARBA" id="ARBA00022723"/>
    </source>
</evidence>
<dbReference type="Pfam" id="PF01363">
    <property type="entry name" value="FYVE"/>
    <property type="match status" value="1"/>
</dbReference>
<dbReference type="SMART" id="SM00064">
    <property type="entry name" value="FYVE"/>
    <property type="match status" value="1"/>
</dbReference>
<gene>
    <name evidence="20" type="ORF">LAQU0_S04e10286g</name>
</gene>
<keyword evidence="9" id="KW-0479">Metal-binding</keyword>
<keyword evidence="7" id="KW-0808">Transferase</keyword>
<dbReference type="SUPFAM" id="SSF57903">
    <property type="entry name" value="FYVE/PHD zinc finger"/>
    <property type="match status" value="1"/>
</dbReference>
<dbReference type="Proteomes" id="UP000236544">
    <property type="component" value="Unassembled WGS sequence"/>
</dbReference>
<evidence type="ECO:0000313" key="20">
    <source>
        <dbReference type="EMBL" id="CUS22191.1"/>
    </source>
</evidence>
<feature type="domain" description="FYVE-type" evidence="19">
    <location>
        <begin position="20"/>
        <end position="93"/>
    </location>
</feature>
<name>A0A0P1KRA1_9SACH</name>
<keyword evidence="8" id="KW-0519">Myristate</keyword>
<dbReference type="CDD" id="cd16489">
    <property type="entry name" value="mRING-CH-C4HC2H_ZNRF"/>
    <property type="match status" value="1"/>
</dbReference>
<proteinExistence type="predicted"/>
<evidence type="ECO:0000256" key="14">
    <source>
        <dbReference type="ARBA" id="ARBA00023136"/>
    </source>
</evidence>
<comment type="catalytic activity">
    <reaction evidence="1">
        <text>S-ubiquitinyl-[E2 ubiquitin-conjugating enzyme]-L-cysteine + [acceptor protein]-L-lysine = [E2 ubiquitin-conjugating enzyme]-L-cysteine + N(6)-ubiquitinyl-[acceptor protein]-L-lysine.</text>
        <dbReference type="EC" id="2.3.2.27"/>
    </reaction>
</comment>
<dbReference type="InterPro" id="IPR011011">
    <property type="entry name" value="Znf_FYVE_PHD"/>
</dbReference>
<dbReference type="PROSITE" id="PS50089">
    <property type="entry name" value="ZF_RING_2"/>
    <property type="match status" value="1"/>
</dbReference>
<dbReference type="InterPro" id="IPR000306">
    <property type="entry name" value="Znf_FYVE"/>
</dbReference>
<dbReference type="InterPro" id="IPR017455">
    <property type="entry name" value="Znf_FYVE-rel"/>
</dbReference>
<keyword evidence="13" id="KW-0862">Zinc</keyword>
<comment type="pathway">
    <text evidence="5">Protein modification; protein ubiquitination.</text>
</comment>
<reference evidence="21" key="1">
    <citation type="submission" date="2015-10" db="EMBL/GenBank/DDBJ databases">
        <authorList>
            <person name="Devillers H."/>
        </authorList>
    </citation>
    <scope>NUCLEOTIDE SEQUENCE [LARGE SCALE GENOMIC DNA]</scope>
</reference>
<evidence type="ECO:0000256" key="4">
    <source>
        <dbReference type="ARBA" id="ARBA00004371"/>
    </source>
</evidence>
<dbReference type="SUPFAM" id="SSF57850">
    <property type="entry name" value="RING/U-box"/>
    <property type="match status" value="1"/>
</dbReference>
<evidence type="ECO:0000256" key="17">
    <source>
        <dbReference type="PROSITE-ProRule" id="PRU00175"/>
    </source>
</evidence>
<dbReference type="OrthoDB" id="660555at2759"/>
<dbReference type="InterPro" id="IPR051878">
    <property type="entry name" value="ZNRF_ubiq-protein_ligase"/>
</dbReference>
<organism evidence="20 21">
    <name type="scientific">Lachancea quebecensis</name>
    <dbReference type="NCBI Taxonomy" id="1654605"/>
    <lineage>
        <taxon>Eukaryota</taxon>
        <taxon>Fungi</taxon>
        <taxon>Dikarya</taxon>
        <taxon>Ascomycota</taxon>
        <taxon>Saccharomycotina</taxon>
        <taxon>Saccharomycetes</taxon>
        <taxon>Saccharomycetales</taxon>
        <taxon>Saccharomycetaceae</taxon>
        <taxon>Lachancea</taxon>
    </lineage>
</organism>
<keyword evidence="21" id="KW-1185">Reference proteome</keyword>
<evidence type="ECO:0000256" key="15">
    <source>
        <dbReference type="ARBA" id="ARBA00023228"/>
    </source>
</evidence>
<dbReference type="InterPro" id="IPR013083">
    <property type="entry name" value="Znf_RING/FYVE/PHD"/>
</dbReference>
<evidence type="ECO:0000256" key="10">
    <source>
        <dbReference type="ARBA" id="ARBA00022753"/>
    </source>
</evidence>
<accession>A0A0P1KRA1</accession>
<dbReference type="GO" id="GO:0061630">
    <property type="term" value="F:ubiquitin protein ligase activity"/>
    <property type="evidence" value="ECO:0007669"/>
    <property type="project" value="UniProtKB-EC"/>
</dbReference>
<protein>
    <recommendedName>
        <fullName evidence="6">RING-type E3 ubiquitin transferase</fullName>
        <ecNumber evidence="6">2.3.2.27</ecNumber>
    </recommendedName>
</protein>
<evidence type="ECO:0000256" key="7">
    <source>
        <dbReference type="ARBA" id="ARBA00022679"/>
    </source>
</evidence>
<keyword evidence="11 17" id="KW-0863">Zinc-finger</keyword>
<evidence type="ECO:0000256" key="8">
    <source>
        <dbReference type="ARBA" id="ARBA00022707"/>
    </source>
</evidence>
<dbReference type="PANTHER" id="PTHR46661">
    <property type="entry name" value="E3 UBIQUITIN-PROTEIN LIGASE ZNRF1-LIKE PROTEIN"/>
    <property type="match status" value="1"/>
</dbReference>
<evidence type="ECO:0000256" key="3">
    <source>
        <dbReference type="ARBA" id="ARBA00004177"/>
    </source>
</evidence>
<dbReference type="Pfam" id="PF13639">
    <property type="entry name" value="zf-RING_2"/>
    <property type="match status" value="1"/>
</dbReference>
<dbReference type="GO" id="GO:0070936">
    <property type="term" value="P:protein K48-linked ubiquitination"/>
    <property type="evidence" value="ECO:0007669"/>
    <property type="project" value="TreeGrafter"/>
</dbReference>
<dbReference type="InterPro" id="IPR001841">
    <property type="entry name" value="Znf_RING"/>
</dbReference>
<evidence type="ECO:0000256" key="16">
    <source>
        <dbReference type="ARBA" id="ARBA00023288"/>
    </source>
</evidence>
<dbReference type="GO" id="GO:0098588">
    <property type="term" value="C:bounding membrane of organelle"/>
    <property type="evidence" value="ECO:0007669"/>
    <property type="project" value="UniProtKB-ARBA"/>
</dbReference>
<dbReference type="EMBL" id="LN890563">
    <property type="protein sequence ID" value="CUS22191.1"/>
    <property type="molecule type" value="Genomic_DNA"/>
</dbReference>
<keyword evidence="15" id="KW-0458">Lysosome</keyword>
<evidence type="ECO:0000259" key="18">
    <source>
        <dbReference type="PROSITE" id="PS50089"/>
    </source>
</evidence>
<evidence type="ECO:0000256" key="13">
    <source>
        <dbReference type="ARBA" id="ARBA00022833"/>
    </source>
</evidence>
<evidence type="ECO:0000256" key="11">
    <source>
        <dbReference type="ARBA" id="ARBA00022771"/>
    </source>
</evidence>
<dbReference type="GO" id="GO:0032266">
    <property type="term" value="F:phosphatidylinositol-3-phosphate binding"/>
    <property type="evidence" value="ECO:0007669"/>
    <property type="project" value="UniProtKB-ARBA"/>
</dbReference>
<keyword evidence="14" id="KW-0472">Membrane</keyword>
<dbReference type="SMART" id="SM00184">
    <property type="entry name" value="RING"/>
    <property type="match status" value="1"/>
</dbReference>
<dbReference type="AlphaFoldDB" id="A0A0P1KRA1"/>
<dbReference type="GO" id="GO:0005768">
    <property type="term" value="C:endosome"/>
    <property type="evidence" value="ECO:0007669"/>
    <property type="project" value="UniProtKB-SubCell"/>
</dbReference>